<keyword evidence="3" id="KW-0479">Metal-binding</keyword>
<dbReference type="PANTHER" id="PTHR12992:SF11">
    <property type="entry name" value="MITOCHONDRIAL COENZYME A DIPHOSPHATASE NUDT8"/>
    <property type="match status" value="1"/>
</dbReference>
<keyword evidence="6" id="KW-0464">Manganese</keyword>
<dbReference type="CDD" id="cd03426">
    <property type="entry name" value="NUDIX_CoAse_Nudt7"/>
    <property type="match status" value="1"/>
</dbReference>
<dbReference type="GO" id="GO:0010945">
    <property type="term" value="F:coenzyme A diphosphatase activity"/>
    <property type="evidence" value="ECO:0007669"/>
    <property type="project" value="InterPro"/>
</dbReference>
<dbReference type="Pfam" id="PF00293">
    <property type="entry name" value="NUDIX"/>
    <property type="match status" value="1"/>
</dbReference>
<dbReference type="AlphaFoldDB" id="A0A1H6MF83"/>
<name>A0A1H6MF83_9RHOB</name>
<evidence type="ECO:0000256" key="4">
    <source>
        <dbReference type="ARBA" id="ARBA00022801"/>
    </source>
</evidence>
<dbReference type="EMBL" id="FNXG01000003">
    <property type="protein sequence ID" value="SEH96942.1"/>
    <property type="molecule type" value="Genomic_DNA"/>
</dbReference>
<comment type="cofactor">
    <cofactor evidence="2">
        <name>Mg(2+)</name>
        <dbReference type="ChEBI" id="CHEBI:18420"/>
    </cofactor>
</comment>
<organism evidence="9 10">
    <name type="scientific">Paracoccus alkenifer</name>
    <dbReference type="NCBI Taxonomy" id="65735"/>
    <lineage>
        <taxon>Bacteria</taxon>
        <taxon>Pseudomonadati</taxon>
        <taxon>Pseudomonadota</taxon>
        <taxon>Alphaproteobacteria</taxon>
        <taxon>Rhodobacterales</taxon>
        <taxon>Paracoccaceae</taxon>
        <taxon>Paracoccus</taxon>
    </lineage>
</organism>
<keyword evidence="4" id="KW-0378">Hydrolase</keyword>
<dbReference type="Gene3D" id="3.90.79.10">
    <property type="entry name" value="Nucleoside Triphosphate Pyrophosphohydrolase"/>
    <property type="match status" value="1"/>
</dbReference>
<dbReference type="PANTHER" id="PTHR12992">
    <property type="entry name" value="NUDIX HYDROLASE"/>
    <property type="match status" value="1"/>
</dbReference>
<dbReference type="STRING" id="65735.SAMN04488075_1973"/>
<protein>
    <submittedName>
        <fullName evidence="9">8-oxo-dGTP pyrophosphatase MutT, NUDIX family</fullName>
    </submittedName>
</protein>
<dbReference type="Proteomes" id="UP000199125">
    <property type="component" value="Unassembled WGS sequence"/>
</dbReference>
<evidence type="ECO:0000256" key="3">
    <source>
        <dbReference type="ARBA" id="ARBA00022723"/>
    </source>
</evidence>
<evidence type="ECO:0000256" key="1">
    <source>
        <dbReference type="ARBA" id="ARBA00001936"/>
    </source>
</evidence>
<evidence type="ECO:0000256" key="2">
    <source>
        <dbReference type="ARBA" id="ARBA00001946"/>
    </source>
</evidence>
<dbReference type="InterPro" id="IPR045121">
    <property type="entry name" value="CoAse"/>
</dbReference>
<evidence type="ECO:0000256" key="5">
    <source>
        <dbReference type="ARBA" id="ARBA00022842"/>
    </source>
</evidence>
<reference evidence="10" key="1">
    <citation type="submission" date="2016-10" db="EMBL/GenBank/DDBJ databases">
        <authorList>
            <person name="Varghese N."/>
            <person name="Submissions S."/>
        </authorList>
    </citation>
    <scope>NUCLEOTIDE SEQUENCE [LARGE SCALE GENOMIC DNA]</scope>
    <source>
        <strain evidence="10">DSM 11593</strain>
    </source>
</reference>
<keyword evidence="5" id="KW-0460">Magnesium</keyword>
<accession>A0A1H6MF83</accession>
<evidence type="ECO:0000256" key="7">
    <source>
        <dbReference type="SAM" id="MobiDB-lite"/>
    </source>
</evidence>
<evidence type="ECO:0000256" key="6">
    <source>
        <dbReference type="ARBA" id="ARBA00023211"/>
    </source>
</evidence>
<dbReference type="InterPro" id="IPR000086">
    <property type="entry name" value="NUDIX_hydrolase_dom"/>
</dbReference>
<dbReference type="RefSeq" id="WP_090847897.1">
    <property type="nucleotide sequence ID" value="NZ_FNXG01000003.1"/>
</dbReference>
<evidence type="ECO:0000313" key="10">
    <source>
        <dbReference type="Proteomes" id="UP000199125"/>
    </source>
</evidence>
<gene>
    <name evidence="9" type="ORF">SAMN04488075_1973</name>
</gene>
<dbReference type="SUPFAM" id="SSF55811">
    <property type="entry name" value="Nudix"/>
    <property type="match status" value="1"/>
</dbReference>
<feature type="domain" description="Nudix hydrolase" evidence="8">
    <location>
        <begin position="48"/>
        <end position="186"/>
    </location>
</feature>
<feature type="region of interest" description="Disordered" evidence="7">
    <location>
        <begin position="25"/>
        <end position="46"/>
    </location>
</feature>
<sequence length="208" mass="22360">MRPPPDPTHAPAPAIRDRLRAALSAAASSAVGPTSDFDQNWPMPQGLGERPAGVLAAFHADGRLVLTKRASGLRHHPGQIALPGGKVDPGDADVVAAALREAHEEVGLDPAQVEVLGVLSPHRTVTGFAMFPVLAMIRGPFTPVPEAGEVDEVFTVPFAHVADPGRYRLERRQWRGDWRSYHVAAYGPHYIWGATARVLLALARRMAT</sequence>
<proteinExistence type="predicted"/>
<evidence type="ECO:0000313" key="9">
    <source>
        <dbReference type="EMBL" id="SEH96942.1"/>
    </source>
</evidence>
<dbReference type="OrthoDB" id="9802805at2"/>
<keyword evidence="10" id="KW-1185">Reference proteome</keyword>
<dbReference type="InterPro" id="IPR015797">
    <property type="entry name" value="NUDIX_hydrolase-like_dom_sf"/>
</dbReference>
<evidence type="ECO:0000259" key="8">
    <source>
        <dbReference type="PROSITE" id="PS51462"/>
    </source>
</evidence>
<comment type="cofactor">
    <cofactor evidence="1">
        <name>Mn(2+)</name>
        <dbReference type="ChEBI" id="CHEBI:29035"/>
    </cofactor>
</comment>
<dbReference type="GO" id="GO:0046872">
    <property type="term" value="F:metal ion binding"/>
    <property type="evidence" value="ECO:0007669"/>
    <property type="project" value="UniProtKB-KW"/>
</dbReference>
<dbReference type="PROSITE" id="PS51462">
    <property type="entry name" value="NUDIX"/>
    <property type="match status" value="1"/>
</dbReference>